<dbReference type="EMBL" id="LXJU01000014">
    <property type="protein sequence ID" value="OGE51112.1"/>
    <property type="molecule type" value="Genomic_DNA"/>
</dbReference>
<comment type="caution">
    <text evidence="1">The sequence shown here is derived from an EMBL/GenBank/DDBJ whole genome shotgun (WGS) entry which is preliminary data.</text>
</comment>
<evidence type="ECO:0000313" key="1">
    <source>
        <dbReference type="EMBL" id="OGE51112.1"/>
    </source>
</evidence>
<name>A0A1F5LD25_PENAI</name>
<dbReference type="GeneID" id="34578378"/>
<gene>
    <name evidence="1" type="ORF">PENARI_c014G12049</name>
</gene>
<protein>
    <submittedName>
        <fullName evidence="1">Uncharacterized protein</fullName>
    </submittedName>
</protein>
<dbReference type="RefSeq" id="XP_022486557.1">
    <property type="nucleotide sequence ID" value="XM_022633644.1"/>
</dbReference>
<dbReference type="Proteomes" id="UP000177622">
    <property type="component" value="Unassembled WGS sequence"/>
</dbReference>
<dbReference type="AlphaFoldDB" id="A0A1F5LD25"/>
<reference evidence="1 2" key="1">
    <citation type="journal article" date="2016" name="Sci. Rep.">
        <title>Penicillium arizonense, a new, genome sequenced fungal species, reveals a high chemical diversity in secreted metabolites.</title>
        <authorList>
            <person name="Grijseels S."/>
            <person name="Nielsen J.C."/>
            <person name="Randelovic M."/>
            <person name="Nielsen J."/>
            <person name="Nielsen K.F."/>
            <person name="Workman M."/>
            <person name="Frisvad J.C."/>
        </authorList>
    </citation>
    <scope>NUCLEOTIDE SEQUENCE [LARGE SCALE GENOMIC DNA]</scope>
    <source>
        <strain evidence="1 2">CBS 141311</strain>
    </source>
</reference>
<dbReference type="STRING" id="1835702.A0A1F5LD25"/>
<evidence type="ECO:0000313" key="2">
    <source>
        <dbReference type="Proteomes" id="UP000177622"/>
    </source>
</evidence>
<sequence>MSHRSLESQRPFVPESIPVSPGAYEGEDYFCKFTSRVHPGAHLADSGSWQSQLDLLSSQGDGHREAVRSGNNKSYAVGYINPTVGNLTSLGASAAIPGRLALTSYIIEYAVVHDDSVWTLLTLTKPD</sequence>
<dbReference type="Gene3D" id="1.10.600.10">
    <property type="entry name" value="Farnesyl Diphosphate Synthase"/>
    <property type="match status" value="1"/>
</dbReference>
<organism evidence="1 2">
    <name type="scientific">Penicillium arizonense</name>
    <dbReference type="NCBI Taxonomy" id="1835702"/>
    <lineage>
        <taxon>Eukaryota</taxon>
        <taxon>Fungi</taxon>
        <taxon>Dikarya</taxon>
        <taxon>Ascomycota</taxon>
        <taxon>Pezizomycotina</taxon>
        <taxon>Eurotiomycetes</taxon>
        <taxon>Eurotiomycetidae</taxon>
        <taxon>Eurotiales</taxon>
        <taxon>Aspergillaceae</taxon>
        <taxon>Penicillium</taxon>
    </lineage>
</organism>
<dbReference type="OrthoDB" id="6921389at2759"/>
<keyword evidence="2" id="KW-1185">Reference proteome</keyword>
<dbReference type="InterPro" id="IPR008949">
    <property type="entry name" value="Isoprenoid_synthase_dom_sf"/>
</dbReference>
<accession>A0A1F5LD25</accession>
<proteinExistence type="predicted"/>